<reference evidence="1 2" key="1">
    <citation type="submission" date="2022-03" db="EMBL/GenBank/DDBJ databases">
        <authorList>
            <person name="Nunn A."/>
            <person name="Chopra R."/>
            <person name="Nunn A."/>
            <person name="Contreras Garrido A."/>
        </authorList>
    </citation>
    <scope>NUCLEOTIDE SEQUENCE [LARGE SCALE GENOMIC DNA]</scope>
</reference>
<dbReference type="Proteomes" id="UP000836841">
    <property type="component" value="Chromosome 3"/>
</dbReference>
<dbReference type="EMBL" id="OU466859">
    <property type="protein sequence ID" value="CAH2052935.1"/>
    <property type="molecule type" value="Genomic_DNA"/>
</dbReference>
<keyword evidence="2" id="KW-1185">Reference proteome</keyword>
<dbReference type="AlphaFoldDB" id="A0AAU9S2K5"/>
<organism evidence="1 2">
    <name type="scientific">Thlaspi arvense</name>
    <name type="common">Field penny-cress</name>
    <dbReference type="NCBI Taxonomy" id="13288"/>
    <lineage>
        <taxon>Eukaryota</taxon>
        <taxon>Viridiplantae</taxon>
        <taxon>Streptophyta</taxon>
        <taxon>Embryophyta</taxon>
        <taxon>Tracheophyta</taxon>
        <taxon>Spermatophyta</taxon>
        <taxon>Magnoliopsida</taxon>
        <taxon>eudicotyledons</taxon>
        <taxon>Gunneridae</taxon>
        <taxon>Pentapetalae</taxon>
        <taxon>rosids</taxon>
        <taxon>malvids</taxon>
        <taxon>Brassicales</taxon>
        <taxon>Brassicaceae</taxon>
        <taxon>Thlaspideae</taxon>
        <taxon>Thlaspi</taxon>
    </lineage>
</organism>
<name>A0AAU9S2K5_THLAR</name>
<accession>A0AAU9S2K5</accession>
<sequence>MGLSMGFEALLRTEFPSLSFTLLQSSDPLPSRKSRGPLVVVCGGPLVPSSPNPPYPPDFGSVGVVSSPLMFSRGSASTPLKLYEGNPYSLTLKKVFSASVTLLQVILDSDILTIALLLGTDLNEFAGILRDPF</sequence>
<proteinExistence type="predicted"/>
<evidence type="ECO:0000313" key="2">
    <source>
        <dbReference type="Proteomes" id="UP000836841"/>
    </source>
</evidence>
<evidence type="ECO:0000313" key="1">
    <source>
        <dbReference type="EMBL" id="CAH2052935.1"/>
    </source>
</evidence>
<gene>
    <name evidence="1" type="ORF">TAV2_LOCUS9120</name>
</gene>
<protein>
    <submittedName>
        <fullName evidence="1">Uncharacterized protein</fullName>
    </submittedName>
</protein>